<reference evidence="1" key="2">
    <citation type="submission" date="2020-06" db="EMBL/GenBank/DDBJ databases">
        <title>Helianthus annuus Genome sequencing and assembly Release 2.</title>
        <authorList>
            <person name="Gouzy J."/>
            <person name="Langlade N."/>
            <person name="Munos S."/>
        </authorList>
    </citation>
    <scope>NUCLEOTIDE SEQUENCE</scope>
    <source>
        <tissue evidence="1">Leaves</tissue>
    </source>
</reference>
<dbReference type="Gramene" id="mRNA:HanXRQr2_Chr08g0343521">
    <property type="protein sequence ID" value="mRNA:HanXRQr2_Chr08g0343521"/>
    <property type="gene ID" value="HanXRQr2_Chr08g0343521"/>
</dbReference>
<dbReference type="AlphaFoldDB" id="A0A9K3NDN6"/>
<dbReference type="Proteomes" id="UP000215914">
    <property type="component" value="Unassembled WGS sequence"/>
</dbReference>
<name>A0A9K3NDN6_HELAN</name>
<sequence>MYEMNGVLCSSRPMRIGPAATKTGAGGRMQEDALVLSGMPRNI</sequence>
<dbReference type="EMBL" id="MNCJ02000323">
    <property type="protein sequence ID" value="KAF5795758.1"/>
    <property type="molecule type" value="Genomic_DNA"/>
</dbReference>
<evidence type="ECO:0000313" key="1">
    <source>
        <dbReference type="EMBL" id="KAF5795758.1"/>
    </source>
</evidence>
<protein>
    <submittedName>
        <fullName evidence="1">Uncharacterized protein</fullName>
    </submittedName>
</protein>
<proteinExistence type="predicted"/>
<comment type="caution">
    <text evidence="1">The sequence shown here is derived from an EMBL/GenBank/DDBJ whole genome shotgun (WGS) entry which is preliminary data.</text>
</comment>
<reference evidence="1" key="1">
    <citation type="journal article" date="2017" name="Nature">
        <title>The sunflower genome provides insights into oil metabolism, flowering and Asterid evolution.</title>
        <authorList>
            <person name="Badouin H."/>
            <person name="Gouzy J."/>
            <person name="Grassa C.J."/>
            <person name="Murat F."/>
            <person name="Staton S.E."/>
            <person name="Cottret L."/>
            <person name="Lelandais-Briere C."/>
            <person name="Owens G.L."/>
            <person name="Carrere S."/>
            <person name="Mayjonade B."/>
            <person name="Legrand L."/>
            <person name="Gill N."/>
            <person name="Kane N.C."/>
            <person name="Bowers J.E."/>
            <person name="Hubner S."/>
            <person name="Bellec A."/>
            <person name="Berard A."/>
            <person name="Berges H."/>
            <person name="Blanchet N."/>
            <person name="Boniface M.C."/>
            <person name="Brunel D."/>
            <person name="Catrice O."/>
            <person name="Chaidir N."/>
            <person name="Claudel C."/>
            <person name="Donnadieu C."/>
            <person name="Faraut T."/>
            <person name="Fievet G."/>
            <person name="Helmstetter N."/>
            <person name="King M."/>
            <person name="Knapp S.J."/>
            <person name="Lai Z."/>
            <person name="Le Paslier M.C."/>
            <person name="Lippi Y."/>
            <person name="Lorenzon L."/>
            <person name="Mandel J.R."/>
            <person name="Marage G."/>
            <person name="Marchand G."/>
            <person name="Marquand E."/>
            <person name="Bret-Mestries E."/>
            <person name="Morien E."/>
            <person name="Nambeesan S."/>
            <person name="Nguyen T."/>
            <person name="Pegot-Espagnet P."/>
            <person name="Pouilly N."/>
            <person name="Raftis F."/>
            <person name="Sallet E."/>
            <person name="Schiex T."/>
            <person name="Thomas J."/>
            <person name="Vandecasteele C."/>
            <person name="Vares D."/>
            <person name="Vear F."/>
            <person name="Vautrin S."/>
            <person name="Crespi M."/>
            <person name="Mangin B."/>
            <person name="Burke J.M."/>
            <person name="Salse J."/>
            <person name="Munos S."/>
            <person name="Vincourt P."/>
            <person name="Rieseberg L.H."/>
            <person name="Langlade N.B."/>
        </authorList>
    </citation>
    <scope>NUCLEOTIDE SEQUENCE</scope>
    <source>
        <tissue evidence="1">Leaves</tissue>
    </source>
</reference>
<gene>
    <name evidence="1" type="ORF">HanXRQr2_Chr08g0343521</name>
</gene>
<evidence type="ECO:0000313" key="2">
    <source>
        <dbReference type="Proteomes" id="UP000215914"/>
    </source>
</evidence>
<organism evidence="1 2">
    <name type="scientific">Helianthus annuus</name>
    <name type="common">Common sunflower</name>
    <dbReference type="NCBI Taxonomy" id="4232"/>
    <lineage>
        <taxon>Eukaryota</taxon>
        <taxon>Viridiplantae</taxon>
        <taxon>Streptophyta</taxon>
        <taxon>Embryophyta</taxon>
        <taxon>Tracheophyta</taxon>
        <taxon>Spermatophyta</taxon>
        <taxon>Magnoliopsida</taxon>
        <taxon>eudicotyledons</taxon>
        <taxon>Gunneridae</taxon>
        <taxon>Pentapetalae</taxon>
        <taxon>asterids</taxon>
        <taxon>campanulids</taxon>
        <taxon>Asterales</taxon>
        <taxon>Asteraceae</taxon>
        <taxon>Asteroideae</taxon>
        <taxon>Heliantheae alliance</taxon>
        <taxon>Heliantheae</taxon>
        <taxon>Helianthus</taxon>
    </lineage>
</organism>
<accession>A0A9K3NDN6</accession>
<keyword evidence="2" id="KW-1185">Reference proteome</keyword>